<accession>A0A8T1ASM5</accession>
<feature type="non-terminal residue" evidence="1">
    <location>
        <position position="1"/>
    </location>
</feature>
<gene>
    <name evidence="1" type="ORF">PC115_g20778</name>
</gene>
<comment type="caution">
    <text evidence="1">The sequence shown here is derived from an EMBL/GenBank/DDBJ whole genome shotgun (WGS) entry which is preliminary data.</text>
</comment>
<proteinExistence type="predicted"/>
<dbReference type="Proteomes" id="UP000774804">
    <property type="component" value="Unassembled WGS sequence"/>
</dbReference>
<reference evidence="1" key="1">
    <citation type="submission" date="2018-10" db="EMBL/GenBank/DDBJ databases">
        <title>Effector identification in a new, highly contiguous assembly of the strawberry crown rot pathogen Phytophthora cactorum.</title>
        <authorList>
            <person name="Armitage A.D."/>
            <person name="Nellist C.F."/>
            <person name="Bates H."/>
            <person name="Vickerstaff R.J."/>
            <person name="Harrison R.J."/>
        </authorList>
    </citation>
    <scope>NUCLEOTIDE SEQUENCE</scope>
    <source>
        <strain evidence="1">4032</strain>
    </source>
</reference>
<sequence length="33" mass="3640">GRSEVVCVRGEALKRGQTDEVTEFGAWITLTCQ</sequence>
<dbReference type="EMBL" id="RCMI01001363">
    <property type="protein sequence ID" value="KAG2886071.1"/>
    <property type="molecule type" value="Genomic_DNA"/>
</dbReference>
<evidence type="ECO:0000313" key="1">
    <source>
        <dbReference type="EMBL" id="KAG2886071.1"/>
    </source>
</evidence>
<feature type="non-terminal residue" evidence="1">
    <location>
        <position position="33"/>
    </location>
</feature>
<evidence type="ECO:0000313" key="2">
    <source>
        <dbReference type="Proteomes" id="UP000774804"/>
    </source>
</evidence>
<protein>
    <submittedName>
        <fullName evidence="1">Uncharacterized protein</fullName>
    </submittedName>
</protein>
<name>A0A8T1ASM5_9STRA</name>
<dbReference type="AlphaFoldDB" id="A0A8T1ASM5"/>
<organism evidence="1 2">
    <name type="scientific">Phytophthora cactorum</name>
    <dbReference type="NCBI Taxonomy" id="29920"/>
    <lineage>
        <taxon>Eukaryota</taxon>
        <taxon>Sar</taxon>
        <taxon>Stramenopiles</taxon>
        <taxon>Oomycota</taxon>
        <taxon>Peronosporomycetes</taxon>
        <taxon>Peronosporales</taxon>
        <taxon>Peronosporaceae</taxon>
        <taxon>Phytophthora</taxon>
    </lineage>
</organism>